<dbReference type="EMBL" id="APOI01000007">
    <property type="protein sequence ID" value="ENU24859.1"/>
    <property type="molecule type" value="Genomic_DNA"/>
</dbReference>
<evidence type="ECO:0000256" key="4">
    <source>
        <dbReference type="ARBA" id="ARBA00022989"/>
    </source>
</evidence>
<dbReference type="PANTHER" id="PTHR30086:SF21">
    <property type="entry name" value="TRANSPORT PROTEIN"/>
    <property type="match status" value="1"/>
</dbReference>
<keyword evidence="4 6" id="KW-1133">Transmembrane helix</keyword>
<name>A0A2N0WJI8_9GAMM</name>
<reference evidence="9 12" key="3">
    <citation type="submission" date="2019-10" db="EMBL/GenBank/DDBJ databases">
        <authorList>
            <person name="Karimi E."/>
        </authorList>
    </citation>
    <scope>NUCLEOTIDE SEQUENCE [LARGE SCALE GENOMIC DNA]</scope>
    <source>
        <strain evidence="9">Acinetobacter sp. 8BE</strain>
    </source>
</reference>
<dbReference type="EMBL" id="CABWKZ010000045">
    <property type="protein sequence ID" value="VXA57770.1"/>
    <property type="molecule type" value="Genomic_DNA"/>
</dbReference>
<evidence type="ECO:0000313" key="8">
    <source>
        <dbReference type="EMBL" id="PKF36282.1"/>
    </source>
</evidence>
<sequence length="201" mass="22215">MNEIIAVGIVTLLAVMSPGADFALVTRNSYLYGRHLGMCTAFGIAMGVWVHISYSLIGLGILQQHLPSLIQLIQYIGAAYLIYIGYKTFTQAPILFDENSNQITRWQAIRHGFLTNSLNPKTTLFVMSIYSQVMTNSNTLHTLIGYGVFISGSHLAWFCLVALFCSAPFIRNKILARQVIINRIIGGILSALGLSLLFAHF</sequence>
<keyword evidence="5 6" id="KW-0472">Membrane</keyword>
<evidence type="ECO:0000313" key="9">
    <source>
        <dbReference type="EMBL" id="VXA57770.1"/>
    </source>
</evidence>
<evidence type="ECO:0000256" key="6">
    <source>
        <dbReference type="SAM" id="Phobius"/>
    </source>
</evidence>
<dbReference type="Pfam" id="PF01810">
    <property type="entry name" value="LysE"/>
    <property type="match status" value="1"/>
</dbReference>
<proteinExistence type="predicted"/>
<keyword evidence="10" id="KW-1185">Reference proteome</keyword>
<dbReference type="RefSeq" id="WP_004652207.1">
    <property type="nucleotide sequence ID" value="NZ_JBCNKA010000026.1"/>
</dbReference>
<keyword evidence="2" id="KW-1003">Cell membrane</keyword>
<reference evidence="7 10" key="1">
    <citation type="submission" date="2013-02" db="EMBL/GenBank/DDBJ databases">
        <title>The Genome Sequence of Acinetobacter sp. NIPH 809.</title>
        <authorList>
            <consortium name="The Broad Institute Genome Sequencing Platform"/>
            <consortium name="The Broad Institute Genome Sequencing Center for Infectious Disease"/>
            <person name="Cerqueira G."/>
            <person name="Feldgarden M."/>
            <person name="Courvalin P."/>
            <person name="Perichon B."/>
            <person name="Grillot-Courvalin C."/>
            <person name="Clermont D."/>
            <person name="Rocha E."/>
            <person name="Yoon E.-J."/>
            <person name="Nemec A."/>
            <person name="Walker B."/>
            <person name="Young S.K."/>
            <person name="Zeng Q."/>
            <person name="Gargeya S."/>
            <person name="Fitzgerald M."/>
            <person name="Haas B."/>
            <person name="Abouelleil A."/>
            <person name="Alvarado L."/>
            <person name="Arachchi H.M."/>
            <person name="Berlin A.M."/>
            <person name="Chapman S.B."/>
            <person name="Dewar J."/>
            <person name="Goldberg J."/>
            <person name="Griggs A."/>
            <person name="Gujja S."/>
            <person name="Hansen M."/>
            <person name="Howarth C."/>
            <person name="Imamovic A."/>
            <person name="Larimer J."/>
            <person name="McCowan C."/>
            <person name="Murphy C."/>
            <person name="Neiman D."/>
            <person name="Pearson M."/>
            <person name="Priest M."/>
            <person name="Roberts A."/>
            <person name="Saif S."/>
            <person name="Shea T."/>
            <person name="Sisk P."/>
            <person name="Sykes S."/>
            <person name="Wortman J."/>
            <person name="Nusbaum C."/>
            <person name="Birren B."/>
        </authorList>
    </citation>
    <scope>NUCLEOTIDE SEQUENCE [LARGE SCALE GENOMIC DNA]</scope>
    <source>
        <strain evidence="7 10">NIPH 809</strain>
    </source>
</reference>
<keyword evidence="3 6" id="KW-0812">Transmembrane</keyword>
<accession>A0A653K9V8</accession>
<evidence type="ECO:0000313" key="7">
    <source>
        <dbReference type="EMBL" id="ENU24859.1"/>
    </source>
</evidence>
<reference evidence="8 11" key="2">
    <citation type="submission" date="2017-12" db="EMBL/GenBank/DDBJ databases">
        <title>Draft Genome sequences of multiple microbial strains isolated from spacecraft associated surfaces.</title>
        <authorList>
            <person name="Seuylemezian A."/>
            <person name="Vaishampayan P."/>
            <person name="Venkateswaran K."/>
        </authorList>
    </citation>
    <scope>NUCLEOTIDE SEQUENCE [LARGE SCALE GENOMIC DNA]</scope>
    <source>
        <strain evidence="8 11">2P01AA</strain>
    </source>
</reference>
<dbReference type="Proteomes" id="UP000233553">
    <property type="component" value="Unassembled WGS sequence"/>
</dbReference>
<dbReference type="GO" id="GO:0015171">
    <property type="term" value="F:amino acid transmembrane transporter activity"/>
    <property type="evidence" value="ECO:0007669"/>
    <property type="project" value="TreeGrafter"/>
</dbReference>
<dbReference type="Proteomes" id="UP000430404">
    <property type="component" value="Unassembled WGS sequence"/>
</dbReference>
<evidence type="ECO:0000313" key="10">
    <source>
        <dbReference type="Proteomes" id="UP000013034"/>
    </source>
</evidence>
<evidence type="ECO:0000313" key="11">
    <source>
        <dbReference type="Proteomes" id="UP000233553"/>
    </source>
</evidence>
<evidence type="ECO:0000256" key="5">
    <source>
        <dbReference type="ARBA" id="ARBA00023136"/>
    </source>
</evidence>
<feature type="transmembrane region" description="Helical" evidence="6">
    <location>
        <begin position="35"/>
        <end position="57"/>
    </location>
</feature>
<evidence type="ECO:0000256" key="2">
    <source>
        <dbReference type="ARBA" id="ARBA00022475"/>
    </source>
</evidence>
<feature type="transmembrane region" description="Helical" evidence="6">
    <location>
        <begin position="69"/>
        <end position="86"/>
    </location>
</feature>
<evidence type="ECO:0000256" key="1">
    <source>
        <dbReference type="ARBA" id="ARBA00004651"/>
    </source>
</evidence>
<dbReference type="InterPro" id="IPR001123">
    <property type="entry name" value="LeuE-type"/>
</dbReference>
<gene>
    <name evidence="9" type="ORF">ACI8B_50255</name>
    <name evidence="8" type="ORF">CW311_03735</name>
    <name evidence="7" type="ORF">F993_00242</name>
</gene>
<feature type="transmembrane region" description="Helical" evidence="6">
    <location>
        <begin position="143"/>
        <end position="167"/>
    </location>
</feature>
<evidence type="ECO:0000256" key="3">
    <source>
        <dbReference type="ARBA" id="ARBA00022692"/>
    </source>
</evidence>
<dbReference type="PANTHER" id="PTHR30086">
    <property type="entry name" value="ARGININE EXPORTER PROTEIN ARGO"/>
    <property type="match status" value="1"/>
</dbReference>
<dbReference type="AlphaFoldDB" id="A0A2N0WJI8"/>
<protein>
    <submittedName>
        <fullName evidence="8">Lysine transporter LysE</fullName>
    </submittedName>
</protein>
<comment type="subcellular location">
    <subcellularLocation>
        <location evidence="1">Cell membrane</location>
        <topology evidence="1">Multi-pass membrane protein</topology>
    </subcellularLocation>
</comment>
<feature type="transmembrane region" description="Helical" evidence="6">
    <location>
        <begin position="179"/>
        <end position="199"/>
    </location>
</feature>
<organism evidence="8 11">
    <name type="scientific">Acinetobacter proteolyticus</name>
    <dbReference type="NCBI Taxonomy" id="1776741"/>
    <lineage>
        <taxon>Bacteria</taxon>
        <taxon>Pseudomonadati</taxon>
        <taxon>Pseudomonadota</taxon>
        <taxon>Gammaproteobacteria</taxon>
        <taxon>Moraxellales</taxon>
        <taxon>Moraxellaceae</taxon>
        <taxon>Acinetobacter</taxon>
    </lineage>
</organism>
<dbReference type="EMBL" id="PISJ01000003">
    <property type="protein sequence ID" value="PKF36282.1"/>
    <property type="molecule type" value="Genomic_DNA"/>
</dbReference>
<dbReference type="GO" id="GO:0005886">
    <property type="term" value="C:plasma membrane"/>
    <property type="evidence" value="ECO:0007669"/>
    <property type="project" value="UniProtKB-SubCell"/>
</dbReference>
<accession>A0A2N0WJI8</accession>
<dbReference type="Proteomes" id="UP000013034">
    <property type="component" value="Unassembled WGS sequence"/>
</dbReference>
<evidence type="ECO:0000313" key="12">
    <source>
        <dbReference type="Proteomes" id="UP000430404"/>
    </source>
</evidence>